<dbReference type="InterPro" id="IPR021374">
    <property type="entry name" value="DUF2996"/>
</dbReference>
<proteinExistence type="predicted"/>
<sequence>MAARPIAVWSCPSSSTSSSSSYCHKARTTPSTWLMVCNGVGHIRRNLSCLAVQQESSTSTVPAAASETKEIKEVKKPATDTTDGKAVAEKPKAAAKAPAKSLPALMEEDVIPSLKQTLEGQQDITQLDLSFNDNKLEGSFLKKGNAYSFWAFFPDGTISGPKGFSISSYGNAVSTVEPFLVDEKKPTANHVVFWVEKRLAAQGIIPVWKD</sequence>
<feature type="compositionally biased region" description="Basic and acidic residues" evidence="1">
    <location>
        <begin position="67"/>
        <end position="86"/>
    </location>
</feature>
<evidence type="ECO:0000313" key="3">
    <source>
        <dbReference type="Proteomes" id="UP000250235"/>
    </source>
</evidence>
<evidence type="ECO:0000256" key="1">
    <source>
        <dbReference type="SAM" id="MobiDB-lite"/>
    </source>
</evidence>
<dbReference type="PANTHER" id="PTHR36341">
    <property type="entry name" value="DUF2996 FAMILY PROTEIN"/>
    <property type="match status" value="1"/>
</dbReference>
<reference evidence="2 3" key="1">
    <citation type="journal article" date="2015" name="Proc. Natl. Acad. Sci. U.S.A.">
        <title>The resurrection genome of Boea hygrometrica: A blueprint for survival of dehydration.</title>
        <authorList>
            <person name="Xiao L."/>
            <person name="Yang G."/>
            <person name="Zhang L."/>
            <person name="Yang X."/>
            <person name="Zhao S."/>
            <person name="Ji Z."/>
            <person name="Zhou Q."/>
            <person name="Hu M."/>
            <person name="Wang Y."/>
            <person name="Chen M."/>
            <person name="Xu Y."/>
            <person name="Jin H."/>
            <person name="Xiao X."/>
            <person name="Hu G."/>
            <person name="Bao F."/>
            <person name="Hu Y."/>
            <person name="Wan P."/>
            <person name="Li L."/>
            <person name="Deng X."/>
            <person name="Kuang T."/>
            <person name="Xiang C."/>
            <person name="Zhu J.K."/>
            <person name="Oliver M.J."/>
            <person name="He Y."/>
        </authorList>
    </citation>
    <scope>NUCLEOTIDE SEQUENCE [LARGE SCALE GENOMIC DNA]</scope>
    <source>
        <strain evidence="3">cv. XS01</strain>
    </source>
</reference>
<dbReference type="Pfam" id="PF11210">
    <property type="entry name" value="DUF2996"/>
    <property type="match status" value="1"/>
</dbReference>
<evidence type="ECO:0000313" key="2">
    <source>
        <dbReference type="EMBL" id="KZV44041.1"/>
    </source>
</evidence>
<protein>
    <submittedName>
        <fullName evidence="2">Uncharacterized protein</fullName>
    </submittedName>
</protein>
<dbReference type="AlphaFoldDB" id="A0A2Z7CAH1"/>
<gene>
    <name evidence="2" type="ORF">F511_16602</name>
</gene>
<dbReference type="Proteomes" id="UP000250235">
    <property type="component" value="Unassembled WGS sequence"/>
</dbReference>
<feature type="region of interest" description="Disordered" evidence="1">
    <location>
        <begin position="59"/>
        <end position="86"/>
    </location>
</feature>
<dbReference type="PANTHER" id="PTHR36341:SF3">
    <property type="entry name" value="DUF2996 FAMILY PROTEIN"/>
    <property type="match status" value="1"/>
</dbReference>
<accession>A0A2Z7CAH1</accession>
<dbReference type="EMBL" id="KQ997544">
    <property type="protein sequence ID" value="KZV44041.1"/>
    <property type="molecule type" value="Genomic_DNA"/>
</dbReference>
<keyword evidence="3" id="KW-1185">Reference proteome</keyword>
<name>A0A2Z7CAH1_9LAMI</name>
<organism evidence="2 3">
    <name type="scientific">Dorcoceras hygrometricum</name>
    <dbReference type="NCBI Taxonomy" id="472368"/>
    <lineage>
        <taxon>Eukaryota</taxon>
        <taxon>Viridiplantae</taxon>
        <taxon>Streptophyta</taxon>
        <taxon>Embryophyta</taxon>
        <taxon>Tracheophyta</taxon>
        <taxon>Spermatophyta</taxon>
        <taxon>Magnoliopsida</taxon>
        <taxon>eudicotyledons</taxon>
        <taxon>Gunneridae</taxon>
        <taxon>Pentapetalae</taxon>
        <taxon>asterids</taxon>
        <taxon>lamiids</taxon>
        <taxon>Lamiales</taxon>
        <taxon>Gesneriaceae</taxon>
        <taxon>Didymocarpoideae</taxon>
        <taxon>Trichosporeae</taxon>
        <taxon>Loxocarpinae</taxon>
        <taxon>Dorcoceras</taxon>
    </lineage>
</organism>
<dbReference type="OrthoDB" id="5873279at2759"/>